<feature type="compositionally biased region" description="Low complexity" evidence="5">
    <location>
        <begin position="741"/>
        <end position="760"/>
    </location>
</feature>
<dbReference type="AlphaFoldDB" id="A0AAD5USF2"/>
<dbReference type="InterPro" id="IPR013788">
    <property type="entry name" value="Hemocyanin/hexamerin"/>
</dbReference>
<accession>A0AAD5USF2</accession>
<evidence type="ECO:0000256" key="5">
    <source>
        <dbReference type="SAM" id="MobiDB-lite"/>
    </source>
</evidence>
<proteinExistence type="predicted"/>
<feature type="compositionally biased region" description="Basic residues" evidence="5">
    <location>
        <begin position="453"/>
        <end position="474"/>
    </location>
</feature>
<feature type="compositionally biased region" description="Polar residues" evidence="5">
    <location>
        <begin position="93"/>
        <end position="109"/>
    </location>
</feature>
<keyword evidence="2 4" id="KW-0863">Zinc-finger</keyword>
<dbReference type="InterPro" id="IPR013083">
    <property type="entry name" value="Znf_RING/FYVE/PHD"/>
</dbReference>
<feature type="compositionally biased region" description="Polar residues" evidence="5">
    <location>
        <begin position="132"/>
        <end position="144"/>
    </location>
</feature>
<feature type="compositionally biased region" description="Basic and acidic residues" evidence="5">
    <location>
        <begin position="390"/>
        <end position="403"/>
    </location>
</feature>
<feature type="compositionally biased region" description="Polar residues" evidence="5">
    <location>
        <begin position="714"/>
        <end position="740"/>
    </location>
</feature>
<dbReference type="Gene3D" id="3.30.40.10">
    <property type="entry name" value="Zinc/RING finger domain, C3HC4 (zinc finger)"/>
    <property type="match status" value="1"/>
</dbReference>
<feature type="compositionally biased region" description="Acidic residues" evidence="5">
    <location>
        <begin position="299"/>
        <end position="308"/>
    </location>
</feature>
<keyword evidence="8" id="KW-1185">Reference proteome</keyword>
<feature type="compositionally biased region" description="Polar residues" evidence="5">
    <location>
        <begin position="53"/>
        <end position="69"/>
    </location>
</feature>
<keyword evidence="1" id="KW-0479">Metal-binding</keyword>
<feature type="compositionally biased region" description="Basic and acidic residues" evidence="5">
    <location>
        <begin position="475"/>
        <end position="485"/>
    </location>
</feature>
<evidence type="ECO:0000256" key="4">
    <source>
        <dbReference type="PROSITE-ProRule" id="PRU00146"/>
    </source>
</evidence>
<feature type="compositionally biased region" description="Basic residues" evidence="5">
    <location>
        <begin position="113"/>
        <end position="123"/>
    </location>
</feature>
<dbReference type="PROSITE" id="PS00210">
    <property type="entry name" value="HEMOCYANIN_2"/>
    <property type="match status" value="1"/>
</dbReference>
<feature type="domain" description="PHD-type" evidence="6">
    <location>
        <begin position="628"/>
        <end position="680"/>
    </location>
</feature>
<feature type="region of interest" description="Disordered" evidence="5">
    <location>
        <begin position="859"/>
        <end position="923"/>
    </location>
</feature>
<dbReference type="InterPro" id="IPR019786">
    <property type="entry name" value="Zinc_finger_PHD-type_CS"/>
</dbReference>
<evidence type="ECO:0000313" key="7">
    <source>
        <dbReference type="EMBL" id="KAJ3476581.1"/>
    </source>
</evidence>
<dbReference type="InterPro" id="IPR019787">
    <property type="entry name" value="Znf_PHD-finger"/>
</dbReference>
<dbReference type="SUPFAM" id="SSF57903">
    <property type="entry name" value="FYVE/PHD zinc finger"/>
    <property type="match status" value="1"/>
</dbReference>
<reference evidence="7" key="1">
    <citation type="submission" date="2022-07" db="EMBL/GenBank/DDBJ databases">
        <title>Genome Sequence of Physisporinus lineatus.</title>
        <authorList>
            <person name="Buettner E."/>
        </authorList>
    </citation>
    <scope>NUCLEOTIDE SEQUENCE</scope>
    <source>
        <strain evidence="7">VT162</strain>
    </source>
</reference>
<dbReference type="InterPro" id="IPR001965">
    <property type="entry name" value="Znf_PHD"/>
</dbReference>
<feature type="compositionally biased region" description="Polar residues" evidence="5">
    <location>
        <begin position="214"/>
        <end position="225"/>
    </location>
</feature>
<dbReference type="PROSITE" id="PS50016">
    <property type="entry name" value="ZF_PHD_2"/>
    <property type="match status" value="1"/>
</dbReference>
<evidence type="ECO:0000256" key="1">
    <source>
        <dbReference type="ARBA" id="ARBA00022723"/>
    </source>
</evidence>
<feature type="region of interest" description="Disordered" evidence="5">
    <location>
        <begin position="685"/>
        <end position="825"/>
    </location>
</feature>
<keyword evidence="3" id="KW-0862">Zinc</keyword>
<organism evidence="7 8">
    <name type="scientific">Meripilus lineatus</name>
    <dbReference type="NCBI Taxonomy" id="2056292"/>
    <lineage>
        <taxon>Eukaryota</taxon>
        <taxon>Fungi</taxon>
        <taxon>Dikarya</taxon>
        <taxon>Basidiomycota</taxon>
        <taxon>Agaricomycotina</taxon>
        <taxon>Agaricomycetes</taxon>
        <taxon>Polyporales</taxon>
        <taxon>Meripilaceae</taxon>
        <taxon>Meripilus</taxon>
    </lineage>
</organism>
<protein>
    <recommendedName>
        <fullName evidence="6">PHD-type domain-containing protein</fullName>
    </recommendedName>
</protein>
<feature type="compositionally biased region" description="Polar residues" evidence="5">
    <location>
        <begin position="378"/>
        <end position="389"/>
    </location>
</feature>
<feature type="compositionally biased region" description="Pro residues" evidence="5">
    <location>
        <begin position="177"/>
        <end position="189"/>
    </location>
</feature>
<dbReference type="Pfam" id="PF00628">
    <property type="entry name" value="PHD"/>
    <property type="match status" value="1"/>
</dbReference>
<dbReference type="Proteomes" id="UP001212997">
    <property type="component" value="Unassembled WGS sequence"/>
</dbReference>
<evidence type="ECO:0000256" key="3">
    <source>
        <dbReference type="ARBA" id="ARBA00022833"/>
    </source>
</evidence>
<name>A0AAD5USF2_9APHY</name>
<sequence>MPQPAGTDAEPGPMRGAVPRQLVSHSSRKAIFPPPKEHHPGRSGAGFPENMGEGSSNQCQSLTTPNTSPIPRILSSPFASHLLTPESPGDNGRSFNSFGSLQESPTRYGSRSSKLRSLQRRRTVSPEPVSPLSGSFLTPESSPLFSRKARSIQARTPSPPSTPRSRPIREPQEDTPTPYPHALPHPSTPPSHDRDISPPSGLSSPFVDRRTPAKSMTSRRSQSDGPDSPMPVDEFFSPGPSSSNHYLPSLQAPIPQRPVGGEIHRIRLQAAADQAARMHEAESRRPDYLKRTKRPLPDFDFDAFEPMEQDSNLPNLGVTESPMKGRRLTLFQETSEESFEQSLLAGGFPRYGQLPGYAVPANQAKSGLSQHTLDWLQHPTTSGQVSNDLRTVEPEWAPSDKEVRKRRRLAAFDKSDPSQVHARLYPVEVEGKGRVLLENPPEVPNVHSESQVKKRGSRKRKTRAGSGHARRKSGHMSDTKSEDPVPAKPNWPDAEFPWSLRLEEREELERKEHEEKMKWIERFLDRSSDDEGDEDDDGRFPGSSEPDADEVNAPAPRPGRGKMVPLKAHPDARTRRTSNSNNLMIPSDPADARAALLSKRSVREFSFRRRQEALVNEEPEENEPEEEEVVCICHGTDDGRELVQCDDCHVWYHLECIGIANSEDLGKEDDPWYCADCLEIMTAPASDPASEPTFVPTDDRPSSTSMRDPLFFQGSFQESPTASWTAPRTPKRSSGNLTEFSSRSYGDSSRGGPTTPSSSSKNSHAYRTPTIFEGLHSDEFDPTSTPSRGIKIGGSFTTPKTTNIWSSRDGMMQTPRRRRDSLRLSSGRMPLLFDFSGGASAGGGMPPRTVYSYEDTPIRRSGPRVHQPPLKRLLDSPLGHRSTALPLLDREGSPTMTLEGSRRIQRTMSRKSLPSLPPLTLDG</sequence>
<dbReference type="SMART" id="SM00249">
    <property type="entry name" value="PHD"/>
    <property type="match status" value="1"/>
</dbReference>
<gene>
    <name evidence="7" type="ORF">NLI96_g11056</name>
</gene>
<dbReference type="CDD" id="cd15522">
    <property type="entry name" value="PHD_TAF3"/>
    <property type="match status" value="1"/>
</dbReference>
<dbReference type="InterPro" id="IPR011011">
    <property type="entry name" value="Znf_FYVE_PHD"/>
</dbReference>
<comment type="caution">
    <text evidence="7">The sequence shown here is derived from an EMBL/GenBank/DDBJ whole genome shotgun (WGS) entry which is preliminary data.</text>
</comment>
<dbReference type="EMBL" id="JANAWD010000691">
    <property type="protein sequence ID" value="KAJ3476581.1"/>
    <property type="molecule type" value="Genomic_DNA"/>
</dbReference>
<evidence type="ECO:0000313" key="8">
    <source>
        <dbReference type="Proteomes" id="UP001212997"/>
    </source>
</evidence>
<dbReference type="GO" id="GO:0008270">
    <property type="term" value="F:zinc ion binding"/>
    <property type="evidence" value="ECO:0007669"/>
    <property type="project" value="UniProtKB-KW"/>
</dbReference>
<feature type="region of interest" description="Disordered" evidence="5">
    <location>
        <begin position="1"/>
        <end position="321"/>
    </location>
</feature>
<feature type="region of interest" description="Disordered" evidence="5">
    <location>
        <begin position="378"/>
        <end position="500"/>
    </location>
</feature>
<dbReference type="PROSITE" id="PS01359">
    <property type="entry name" value="ZF_PHD_1"/>
    <property type="match status" value="1"/>
</dbReference>
<evidence type="ECO:0000259" key="6">
    <source>
        <dbReference type="PROSITE" id="PS50016"/>
    </source>
</evidence>
<evidence type="ECO:0000256" key="2">
    <source>
        <dbReference type="ARBA" id="ARBA00022771"/>
    </source>
</evidence>
<feature type="region of interest" description="Disordered" evidence="5">
    <location>
        <begin position="522"/>
        <end position="588"/>
    </location>
</feature>
<feature type="compositionally biased region" description="Basic and acidic residues" evidence="5">
    <location>
        <begin position="276"/>
        <end position="290"/>
    </location>
</feature>
<feature type="compositionally biased region" description="Polar residues" evidence="5">
    <location>
        <begin position="795"/>
        <end position="806"/>
    </location>
</feature>